<feature type="region of interest" description="Disordered" evidence="1">
    <location>
        <begin position="1"/>
        <end position="54"/>
    </location>
</feature>
<protein>
    <submittedName>
        <fullName evidence="2">Uncharacterized protein</fullName>
    </submittedName>
</protein>
<accession>A0AAW0CJV2</accession>
<dbReference type="EMBL" id="JAWWNJ010000016">
    <property type="protein sequence ID" value="KAK7039300.1"/>
    <property type="molecule type" value="Genomic_DNA"/>
</dbReference>
<name>A0AAW0CJV2_9AGAR</name>
<evidence type="ECO:0000256" key="1">
    <source>
        <dbReference type="SAM" id="MobiDB-lite"/>
    </source>
</evidence>
<reference evidence="2 3" key="1">
    <citation type="journal article" date="2024" name="J Genomics">
        <title>Draft genome sequencing and assembly of Favolaschia claudopus CIRM-BRFM 2984 isolated from oak limbs.</title>
        <authorList>
            <person name="Navarro D."/>
            <person name="Drula E."/>
            <person name="Chaduli D."/>
            <person name="Cazenave R."/>
            <person name="Ahrendt S."/>
            <person name="Wang J."/>
            <person name="Lipzen A."/>
            <person name="Daum C."/>
            <person name="Barry K."/>
            <person name="Grigoriev I.V."/>
            <person name="Favel A."/>
            <person name="Rosso M.N."/>
            <person name="Martin F."/>
        </authorList>
    </citation>
    <scope>NUCLEOTIDE SEQUENCE [LARGE SCALE GENOMIC DNA]</scope>
    <source>
        <strain evidence="2 3">CIRM-BRFM 2984</strain>
    </source>
</reference>
<feature type="compositionally biased region" description="Polar residues" evidence="1">
    <location>
        <begin position="141"/>
        <end position="156"/>
    </location>
</feature>
<keyword evidence="3" id="KW-1185">Reference proteome</keyword>
<dbReference type="Proteomes" id="UP001362999">
    <property type="component" value="Unassembled WGS sequence"/>
</dbReference>
<dbReference type="AlphaFoldDB" id="A0AAW0CJV2"/>
<sequence length="380" mass="41596">MSGTAAAAGEDAEDDSAKCRFNPSNGRMFSRPDHHHQRAREHAPASPALFDASNSPIDAQSHLLTHHKHLESLLDSVLATLTLIQTTETETNSAPPYSPHSVAVFHLITRKISSQITPPRRETTPAPPAGESLSPPLATYATVTDPSTTEPNNDTAAPQPQLQQDPPPPLHITCPQAQERPSCVVIRFDREPAHLPRPVKRSPAALYEAASAALSSVSPNRLLAGIAWTKGDNISLHPDLDTCTPEVLASHFETIWAAICPLLGLSDDRPPPMFDTDEKWHSVVFHGVPFPRTDLNEYITHDRVNSWVTSASSQRRLREFSILSRPTDMKSHKTLALRLSLSSQADAERLVQHGGYMFGAACRVSHYRPKLRSPSPAQSP</sequence>
<comment type="caution">
    <text evidence="2">The sequence shown here is derived from an EMBL/GenBank/DDBJ whole genome shotgun (WGS) entry which is preliminary data.</text>
</comment>
<evidence type="ECO:0000313" key="3">
    <source>
        <dbReference type="Proteomes" id="UP001362999"/>
    </source>
</evidence>
<evidence type="ECO:0000313" key="2">
    <source>
        <dbReference type="EMBL" id="KAK7039300.1"/>
    </source>
</evidence>
<gene>
    <name evidence="2" type="ORF">R3P38DRAFT_3349473</name>
</gene>
<proteinExistence type="predicted"/>
<organism evidence="2 3">
    <name type="scientific">Favolaschia claudopus</name>
    <dbReference type="NCBI Taxonomy" id="2862362"/>
    <lineage>
        <taxon>Eukaryota</taxon>
        <taxon>Fungi</taxon>
        <taxon>Dikarya</taxon>
        <taxon>Basidiomycota</taxon>
        <taxon>Agaricomycotina</taxon>
        <taxon>Agaricomycetes</taxon>
        <taxon>Agaricomycetidae</taxon>
        <taxon>Agaricales</taxon>
        <taxon>Marasmiineae</taxon>
        <taxon>Mycenaceae</taxon>
        <taxon>Favolaschia</taxon>
    </lineage>
</organism>
<feature type="region of interest" description="Disordered" evidence="1">
    <location>
        <begin position="113"/>
        <end position="167"/>
    </location>
</feature>